<evidence type="ECO:0000313" key="2">
    <source>
        <dbReference type="Proteomes" id="UP001231109"/>
    </source>
</evidence>
<proteinExistence type="predicted"/>
<comment type="caution">
    <text evidence="1">The sequence shown here is derived from an EMBL/GenBank/DDBJ whole genome shotgun (WGS) entry which is preliminary data.</text>
</comment>
<protein>
    <submittedName>
        <fullName evidence="1">Uncharacterized protein</fullName>
    </submittedName>
</protein>
<keyword evidence="2" id="KW-1185">Reference proteome</keyword>
<accession>A0ABT9HYT4</accession>
<reference evidence="1 2" key="1">
    <citation type="submission" date="2022-11" db="EMBL/GenBank/DDBJ databases">
        <title>Viruses from the air-sea interface of a natural surface slick.</title>
        <authorList>
            <person name="Rahlff J."/>
            <person name="Holmfeldt K."/>
        </authorList>
    </citation>
    <scope>NUCLEOTIDE SEQUENCE [LARGE SCALE GENOMIC DNA]</scope>
    <source>
        <strain evidence="1 2">SMS4</strain>
    </source>
</reference>
<dbReference type="Proteomes" id="UP001231109">
    <property type="component" value="Unassembled WGS sequence"/>
</dbReference>
<sequence length="117" mass="13596">MKHYYWHWDESRGDEYDNWGTSDWYYEVADDKSYNRVIQIYQSGDALFYSREHIEDKYGFLPEGSFGSCEYGEKPISAEAFNKLVKETSFTNVSNVICTSNSGHFTKHCSSIQNSLG</sequence>
<evidence type="ECO:0000313" key="1">
    <source>
        <dbReference type="EMBL" id="MDP5136288.1"/>
    </source>
</evidence>
<dbReference type="RefSeq" id="WP_305975606.1">
    <property type="nucleotide sequence ID" value="NZ_JAPJDZ010000022.1"/>
</dbReference>
<name>A0ABT9HYT4_9GAMM</name>
<dbReference type="EMBL" id="JAPJDZ010000022">
    <property type="protein sequence ID" value="MDP5136288.1"/>
    <property type="molecule type" value="Genomic_DNA"/>
</dbReference>
<organism evidence="1 2">
    <name type="scientific">Rheinheimera baltica</name>
    <dbReference type="NCBI Taxonomy" id="67576"/>
    <lineage>
        <taxon>Bacteria</taxon>
        <taxon>Pseudomonadati</taxon>
        <taxon>Pseudomonadota</taxon>
        <taxon>Gammaproteobacteria</taxon>
        <taxon>Chromatiales</taxon>
        <taxon>Chromatiaceae</taxon>
        <taxon>Rheinheimera</taxon>
    </lineage>
</organism>
<gene>
    <name evidence="1" type="ORF">ORJ04_10040</name>
</gene>